<accession>A0ACB8XKI2</accession>
<reference evidence="1 2" key="2">
    <citation type="journal article" date="2022" name="Mol. Ecol. Resour.">
        <title>The genomes of chicory, endive, great burdock and yacon provide insights into Asteraceae paleo-polyploidization history and plant inulin production.</title>
        <authorList>
            <person name="Fan W."/>
            <person name="Wang S."/>
            <person name="Wang H."/>
            <person name="Wang A."/>
            <person name="Jiang F."/>
            <person name="Liu H."/>
            <person name="Zhao H."/>
            <person name="Xu D."/>
            <person name="Zhang Y."/>
        </authorList>
    </citation>
    <scope>NUCLEOTIDE SEQUENCE [LARGE SCALE GENOMIC DNA]</scope>
    <source>
        <strain evidence="2">cv. Niubang</strain>
    </source>
</reference>
<proteinExistence type="predicted"/>
<reference evidence="2" key="1">
    <citation type="journal article" date="2022" name="Mol. Ecol. Resour.">
        <title>The genomes of chicory, endive, great burdock and yacon provide insights into Asteraceae palaeo-polyploidization history and plant inulin production.</title>
        <authorList>
            <person name="Fan W."/>
            <person name="Wang S."/>
            <person name="Wang H."/>
            <person name="Wang A."/>
            <person name="Jiang F."/>
            <person name="Liu H."/>
            <person name="Zhao H."/>
            <person name="Xu D."/>
            <person name="Zhang Y."/>
        </authorList>
    </citation>
    <scope>NUCLEOTIDE SEQUENCE [LARGE SCALE GENOMIC DNA]</scope>
    <source>
        <strain evidence="2">cv. Niubang</strain>
    </source>
</reference>
<dbReference type="EMBL" id="CM042063">
    <property type="protein sequence ID" value="KAI3667560.1"/>
    <property type="molecule type" value="Genomic_DNA"/>
</dbReference>
<evidence type="ECO:0000313" key="1">
    <source>
        <dbReference type="EMBL" id="KAI3667560.1"/>
    </source>
</evidence>
<gene>
    <name evidence="1" type="ORF">L6452_42625</name>
</gene>
<name>A0ACB8XKI2_ARCLA</name>
<protein>
    <submittedName>
        <fullName evidence="1">Uncharacterized protein</fullName>
    </submittedName>
</protein>
<sequence>MNLMNEKGSVESAETSRNRLRMKGRNHMLIFEPETNESACGLSEFELEIDGSKVIVWPPWLVAVTSERYRKKEKEGGRSIELVDGGKVLLDLFAHRCI</sequence>
<dbReference type="Proteomes" id="UP001055879">
    <property type="component" value="Linkage Group LG17"/>
</dbReference>
<keyword evidence="2" id="KW-1185">Reference proteome</keyword>
<organism evidence="1 2">
    <name type="scientific">Arctium lappa</name>
    <name type="common">Greater burdock</name>
    <name type="synonym">Lappa major</name>
    <dbReference type="NCBI Taxonomy" id="4217"/>
    <lineage>
        <taxon>Eukaryota</taxon>
        <taxon>Viridiplantae</taxon>
        <taxon>Streptophyta</taxon>
        <taxon>Embryophyta</taxon>
        <taxon>Tracheophyta</taxon>
        <taxon>Spermatophyta</taxon>
        <taxon>Magnoliopsida</taxon>
        <taxon>eudicotyledons</taxon>
        <taxon>Gunneridae</taxon>
        <taxon>Pentapetalae</taxon>
        <taxon>asterids</taxon>
        <taxon>campanulids</taxon>
        <taxon>Asterales</taxon>
        <taxon>Asteraceae</taxon>
        <taxon>Carduoideae</taxon>
        <taxon>Cardueae</taxon>
        <taxon>Arctiinae</taxon>
        <taxon>Arctium</taxon>
    </lineage>
</organism>
<comment type="caution">
    <text evidence="1">The sequence shown here is derived from an EMBL/GenBank/DDBJ whole genome shotgun (WGS) entry which is preliminary data.</text>
</comment>
<evidence type="ECO:0000313" key="2">
    <source>
        <dbReference type="Proteomes" id="UP001055879"/>
    </source>
</evidence>